<proteinExistence type="predicted"/>
<dbReference type="Pfam" id="PF07992">
    <property type="entry name" value="Pyr_redox_2"/>
    <property type="match status" value="1"/>
</dbReference>
<dbReference type="PANTHER" id="PTHR43014:SF4">
    <property type="entry name" value="PYRIDINE NUCLEOTIDE-DISULFIDE OXIDOREDUCTASE RCLA-RELATED"/>
    <property type="match status" value="1"/>
</dbReference>
<dbReference type="AlphaFoldDB" id="A0A177KGQ2"/>
<dbReference type="InterPro" id="IPR023753">
    <property type="entry name" value="FAD/NAD-binding_dom"/>
</dbReference>
<sequence length="247" mass="26812">MKKFDAIIIGFGKGGKTLASALVKQGMTVAIIERSSSMYGGTCINIACIPMKSLVEQAEKSVNYAKAISKKDDLTAFLREKNFNNLDQKDGITVLTGEASFVSPHEVKVELESETVTLSAEYIFINTGAESVIPREDRDIAEAVQQTLEKKGIQFKLNVKVKTVEGSLVAYEDGDGEHKIEADAVLLATGRKPYTEGLNLEAAGVNITDRGTVQVDETLRTNVPHIWAIGDVNGGPQFTYISIDKIL</sequence>
<dbReference type="Proteomes" id="UP000077271">
    <property type="component" value="Unassembled WGS sequence"/>
</dbReference>
<accession>A0A177KGQ2</accession>
<dbReference type="PANTHER" id="PTHR43014">
    <property type="entry name" value="MERCURIC REDUCTASE"/>
    <property type="match status" value="1"/>
</dbReference>
<gene>
    <name evidence="2" type="ORF">AWH48_14375</name>
</gene>
<evidence type="ECO:0000313" key="2">
    <source>
        <dbReference type="EMBL" id="OAH52580.1"/>
    </source>
</evidence>
<dbReference type="GO" id="GO:0050660">
    <property type="term" value="F:flavin adenine dinucleotide binding"/>
    <property type="evidence" value="ECO:0007669"/>
    <property type="project" value="TreeGrafter"/>
</dbReference>
<evidence type="ECO:0000259" key="1">
    <source>
        <dbReference type="Pfam" id="PF07992"/>
    </source>
</evidence>
<reference evidence="2 3" key="1">
    <citation type="submission" date="2016-01" db="EMBL/GenBank/DDBJ databases">
        <title>Investigation of taxonomic status of Bacillus aminovorans.</title>
        <authorList>
            <person name="Verma A."/>
            <person name="Pal Y."/>
            <person name="Krishnamurthi S."/>
        </authorList>
    </citation>
    <scope>NUCLEOTIDE SEQUENCE [LARGE SCALE GENOMIC DNA]</scope>
    <source>
        <strain evidence="2 3">DSM 4337</strain>
    </source>
</reference>
<feature type="domain" description="FAD/NAD(P)-binding" evidence="1">
    <location>
        <begin position="134"/>
        <end position="242"/>
    </location>
</feature>
<dbReference type="SUPFAM" id="SSF51905">
    <property type="entry name" value="FAD/NAD(P)-binding domain"/>
    <property type="match status" value="1"/>
</dbReference>
<dbReference type="PRINTS" id="PR00411">
    <property type="entry name" value="PNDRDTASEI"/>
</dbReference>
<name>A0A177KGQ2_9BACI</name>
<dbReference type="OrthoDB" id="9800167at2"/>
<dbReference type="GO" id="GO:0003955">
    <property type="term" value="F:NAD(P)H dehydrogenase (quinone) activity"/>
    <property type="evidence" value="ECO:0007669"/>
    <property type="project" value="TreeGrafter"/>
</dbReference>
<comment type="caution">
    <text evidence="2">The sequence shown here is derived from an EMBL/GenBank/DDBJ whole genome shotgun (WGS) entry which is preliminary data.</text>
</comment>
<dbReference type="InterPro" id="IPR036188">
    <property type="entry name" value="FAD/NAD-bd_sf"/>
</dbReference>
<dbReference type="RefSeq" id="WP_063975674.1">
    <property type="nucleotide sequence ID" value="NZ_LQWZ01000038.1"/>
</dbReference>
<organism evidence="2 3">
    <name type="scientific">Domibacillus aminovorans</name>
    <dbReference type="NCBI Taxonomy" id="29332"/>
    <lineage>
        <taxon>Bacteria</taxon>
        <taxon>Bacillati</taxon>
        <taxon>Bacillota</taxon>
        <taxon>Bacilli</taxon>
        <taxon>Bacillales</taxon>
        <taxon>Bacillaceae</taxon>
        <taxon>Domibacillus</taxon>
    </lineage>
</organism>
<dbReference type="Gene3D" id="3.50.50.60">
    <property type="entry name" value="FAD/NAD(P)-binding domain"/>
    <property type="match status" value="3"/>
</dbReference>
<dbReference type="EMBL" id="LQWZ01000038">
    <property type="protein sequence ID" value="OAH52580.1"/>
    <property type="molecule type" value="Genomic_DNA"/>
</dbReference>
<evidence type="ECO:0000313" key="3">
    <source>
        <dbReference type="Proteomes" id="UP000077271"/>
    </source>
</evidence>
<dbReference type="PRINTS" id="PR00368">
    <property type="entry name" value="FADPNR"/>
</dbReference>
<protein>
    <recommendedName>
        <fullName evidence="1">FAD/NAD(P)-binding domain-containing protein</fullName>
    </recommendedName>
</protein>